<dbReference type="EMBL" id="GBEZ01026905">
    <property type="protein sequence ID" value="JAC60346.1"/>
    <property type="molecule type" value="Transcribed_RNA"/>
</dbReference>
<keyword evidence="3" id="KW-0969">Cilium</keyword>
<proteinExistence type="predicted"/>
<keyword evidence="1" id="KW-0040">ANK repeat</keyword>
<dbReference type="SUPFAM" id="SSF48403">
    <property type="entry name" value="Ankyrin repeat"/>
    <property type="match status" value="1"/>
</dbReference>
<dbReference type="Pfam" id="PF00023">
    <property type="entry name" value="Ank"/>
    <property type="match status" value="1"/>
</dbReference>
<feature type="repeat" description="ANK" evidence="1">
    <location>
        <begin position="92"/>
        <end position="121"/>
    </location>
</feature>
<dbReference type="SMART" id="SM00248">
    <property type="entry name" value="ANK"/>
    <property type="match status" value="2"/>
</dbReference>
<keyword evidence="3" id="KW-0282">Flagellum</keyword>
<protein>
    <submittedName>
        <fullName evidence="3">Flagellar associated protein</fullName>
    </submittedName>
</protein>
<feature type="compositionally biased region" description="Polar residues" evidence="2">
    <location>
        <begin position="516"/>
        <end position="530"/>
    </location>
</feature>
<dbReference type="InterPro" id="IPR002110">
    <property type="entry name" value="Ankyrin_rpt"/>
</dbReference>
<reference evidence="3" key="1">
    <citation type="submission" date="2014-05" db="EMBL/GenBank/DDBJ databases">
        <title>The transcriptome of the halophilic microalga Tetraselmis sp. GSL018 isolated from the Great Salt Lake, Utah.</title>
        <authorList>
            <person name="Jinkerson R.E."/>
            <person name="D'Adamo S."/>
            <person name="Posewitz M.C."/>
        </authorList>
    </citation>
    <scope>NUCLEOTIDE SEQUENCE</scope>
    <source>
        <strain evidence="3">GSL018</strain>
    </source>
</reference>
<dbReference type="PROSITE" id="PS50088">
    <property type="entry name" value="ANK_REPEAT"/>
    <property type="match status" value="1"/>
</dbReference>
<dbReference type="AlphaFoldDB" id="A0A061QPN4"/>
<organism evidence="3">
    <name type="scientific">Tetraselmis sp. GSL018</name>
    <dbReference type="NCBI Taxonomy" id="582737"/>
    <lineage>
        <taxon>Eukaryota</taxon>
        <taxon>Viridiplantae</taxon>
        <taxon>Chlorophyta</taxon>
        <taxon>core chlorophytes</taxon>
        <taxon>Chlorodendrophyceae</taxon>
        <taxon>Chlorodendrales</taxon>
        <taxon>Chlorodendraceae</taxon>
        <taxon>Tetraselmis</taxon>
    </lineage>
</organism>
<evidence type="ECO:0000313" key="3">
    <source>
        <dbReference type="EMBL" id="JAC60346.1"/>
    </source>
</evidence>
<dbReference type="Gene3D" id="1.25.40.20">
    <property type="entry name" value="Ankyrin repeat-containing domain"/>
    <property type="match status" value="1"/>
</dbReference>
<dbReference type="InterPro" id="IPR036770">
    <property type="entry name" value="Ankyrin_rpt-contain_sf"/>
</dbReference>
<evidence type="ECO:0000256" key="1">
    <source>
        <dbReference type="PROSITE-ProRule" id="PRU00023"/>
    </source>
</evidence>
<accession>A0A061QPN4</accession>
<keyword evidence="3" id="KW-0966">Cell projection</keyword>
<evidence type="ECO:0000256" key="2">
    <source>
        <dbReference type="SAM" id="MobiDB-lite"/>
    </source>
</evidence>
<feature type="region of interest" description="Disordered" evidence="2">
    <location>
        <begin position="506"/>
        <end position="538"/>
    </location>
</feature>
<gene>
    <name evidence="3" type="ORF">TSPGSL018_29183</name>
</gene>
<name>A0A061QPN4_9CHLO</name>
<sequence length="649" mass="73191">MLHLSNSRNDPVCAAIVDELLLVKPVILLQGQGITNPLVIATLLGDAPRLAYMVRECAADPDEALVYLPDIATYFRGMWNKQVSKCYSICGPLHLAILHRTKFELVKLLVDLGADPNLYGRPRDHVKQWERFKDRAMSSKPGKIGAILNFIRSFEIPWFAKPNPWCTPLHLAGRFGLTSIAVLLINRGSIIANYPAISKKTPLMEAVAYARANFKTSNKNASKAVWESFKEQGQITTKCLPSPSKQARGRAAMNLIHGFYDGKVLMTIAKVAIKAIIKYILDARKRPIAHHDPAIFTAHVLLWHRSDIPWQDSSCAMVIRDVLDNASYKWLNIDDPGDRWVDKALQNLKPVRKDMFSQMKAAKSMKQYQKLSAKLQKKADAIYFKMGQKAFLKLYQPFVIQVDADQNKRWKSYQKQKKMQSDKRIEQHISVIKKEMKVQASMLQDKMTAAMDSIFSEGGYDENEIVPLFQEGHSEQALPNVNELLMEIPTMEIIDKATLAAQDTMANSGDDKSETENMTGKSNYTTQNQARRSKIQKLKSVPTKKCTDDVDNVIKQFIEKKTKESKKLIEGHADEAVSQVLKGTMPDFVEGVPDPTEFLEDFDAPECACEYLLKSSSVSERIKAAVTALEDAQEMIDLLMDIVDCVDIF</sequence>